<evidence type="ECO:0000313" key="3">
    <source>
        <dbReference type="Proteomes" id="UP000823775"/>
    </source>
</evidence>
<evidence type="ECO:0000256" key="1">
    <source>
        <dbReference type="SAM" id="MobiDB-lite"/>
    </source>
</evidence>
<proteinExistence type="predicted"/>
<organism evidence="2 3">
    <name type="scientific">Datura stramonium</name>
    <name type="common">Jimsonweed</name>
    <name type="synonym">Common thornapple</name>
    <dbReference type="NCBI Taxonomy" id="4076"/>
    <lineage>
        <taxon>Eukaryota</taxon>
        <taxon>Viridiplantae</taxon>
        <taxon>Streptophyta</taxon>
        <taxon>Embryophyta</taxon>
        <taxon>Tracheophyta</taxon>
        <taxon>Spermatophyta</taxon>
        <taxon>Magnoliopsida</taxon>
        <taxon>eudicotyledons</taxon>
        <taxon>Gunneridae</taxon>
        <taxon>Pentapetalae</taxon>
        <taxon>asterids</taxon>
        <taxon>lamiids</taxon>
        <taxon>Solanales</taxon>
        <taxon>Solanaceae</taxon>
        <taxon>Solanoideae</taxon>
        <taxon>Datureae</taxon>
        <taxon>Datura</taxon>
    </lineage>
</organism>
<dbReference type="Proteomes" id="UP000823775">
    <property type="component" value="Unassembled WGS sequence"/>
</dbReference>
<feature type="compositionally biased region" description="Polar residues" evidence="1">
    <location>
        <begin position="80"/>
        <end position="97"/>
    </location>
</feature>
<keyword evidence="3" id="KW-1185">Reference proteome</keyword>
<feature type="compositionally biased region" description="Basic and acidic residues" evidence="1">
    <location>
        <begin position="1"/>
        <end position="37"/>
    </location>
</feature>
<accession>A0ABS8S2S1</accession>
<evidence type="ECO:0000313" key="2">
    <source>
        <dbReference type="EMBL" id="MCD7453242.1"/>
    </source>
</evidence>
<reference evidence="2 3" key="1">
    <citation type="journal article" date="2021" name="BMC Genomics">
        <title>Datura genome reveals duplications of psychoactive alkaloid biosynthetic genes and high mutation rate following tissue culture.</title>
        <authorList>
            <person name="Rajewski A."/>
            <person name="Carter-House D."/>
            <person name="Stajich J."/>
            <person name="Litt A."/>
        </authorList>
    </citation>
    <scope>NUCLEOTIDE SEQUENCE [LARGE SCALE GENOMIC DNA]</scope>
    <source>
        <strain evidence="2">AR-01</strain>
    </source>
</reference>
<feature type="region of interest" description="Disordered" evidence="1">
    <location>
        <begin position="76"/>
        <end position="97"/>
    </location>
</feature>
<sequence length="97" mass="11371">HPRYNDQKGENKGQEYNKNYDHNRYNDHIGRQRRPELNAHNVVAEDYNTQPEKIGSHAQNHSQTQESPCLTYQHMHKSGSESNTIGNYTMSPRFTNE</sequence>
<gene>
    <name evidence="2" type="ORF">HAX54_020282</name>
</gene>
<feature type="region of interest" description="Disordered" evidence="1">
    <location>
        <begin position="1"/>
        <end position="38"/>
    </location>
</feature>
<protein>
    <submittedName>
        <fullName evidence="2">Uncharacterized protein</fullName>
    </submittedName>
</protein>
<comment type="caution">
    <text evidence="2">The sequence shown here is derived from an EMBL/GenBank/DDBJ whole genome shotgun (WGS) entry which is preliminary data.</text>
</comment>
<feature type="non-terminal residue" evidence="2">
    <location>
        <position position="1"/>
    </location>
</feature>
<name>A0ABS8S2S1_DATST</name>
<dbReference type="EMBL" id="JACEIK010000245">
    <property type="protein sequence ID" value="MCD7453242.1"/>
    <property type="molecule type" value="Genomic_DNA"/>
</dbReference>